<sequence>MYRTNKKIPTRPSGLNFSRVNLENNNLLEAIFLINVFFSEKPVRLAIVAALENPAVFTGFISYWSCYMLFKAWLFEWMH</sequence>
<dbReference type="AlphaFoldDB" id="A0A1V9ELV5"/>
<proteinExistence type="predicted"/>
<comment type="caution">
    <text evidence="1">The sequence shown here is derived from an EMBL/GenBank/DDBJ whole genome shotgun (WGS) entry which is preliminary data.</text>
</comment>
<gene>
    <name evidence="1" type="ORF">A4H97_05285</name>
</gene>
<keyword evidence="2" id="KW-1185">Reference proteome</keyword>
<organism evidence="1 2">
    <name type="scientific">Niastella yeongjuensis</name>
    <dbReference type="NCBI Taxonomy" id="354355"/>
    <lineage>
        <taxon>Bacteria</taxon>
        <taxon>Pseudomonadati</taxon>
        <taxon>Bacteroidota</taxon>
        <taxon>Chitinophagia</taxon>
        <taxon>Chitinophagales</taxon>
        <taxon>Chitinophagaceae</taxon>
        <taxon>Niastella</taxon>
    </lineage>
</organism>
<name>A0A1V9ELV5_9BACT</name>
<protein>
    <submittedName>
        <fullName evidence="1">Uncharacterized protein</fullName>
    </submittedName>
</protein>
<accession>A0A1V9ELV5</accession>
<dbReference type="Proteomes" id="UP000192610">
    <property type="component" value="Unassembled WGS sequence"/>
</dbReference>
<evidence type="ECO:0000313" key="2">
    <source>
        <dbReference type="Proteomes" id="UP000192610"/>
    </source>
</evidence>
<reference evidence="2" key="1">
    <citation type="submission" date="2016-04" db="EMBL/GenBank/DDBJ databases">
        <authorList>
            <person name="Chen L."/>
            <person name="Zhuang W."/>
            <person name="Wang G."/>
        </authorList>
    </citation>
    <scope>NUCLEOTIDE SEQUENCE [LARGE SCALE GENOMIC DNA]</scope>
    <source>
        <strain evidence="2">17621</strain>
    </source>
</reference>
<evidence type="ECO:0000313" key="1">
    <source>
        <dbReference type="EMBL" id="OQP46934.1"/>
    </source>
</evidence>
<dbReference type="EMBL" id="LVXG01000023">
    <property type="protein sequence ID" value="OQP46934.1"/>
    <property type="molecule type" value="Genomic_DNA"/>
</dbReference>